<feature type="domain" description="RNA-binding S4" evidence="9">
    <location>
        <begin position="41"/>
        <end position="82"/>
    </location>
</feature>
<evidence type="ECO:0000313" key="11">
    <source>
        <dbReference type="Proteomes" id="UP000509597"/>
    </source>
</evidence>
<feature type="region of interest" description="Disordered" evidence="7">
    <location>
        <begin position="1"/>
        <end position="38"/>
    </location>
</feature>
<evidence type="ECO:0000256" key="1">
    <source>
        <dbReference type="ARBA" id="ARBA00008348"/>
    </source>
</evidence>
<dbReference type="Gene3D" id="3.30.70.1560">
    <property type="entry name" value="Alpha-L RNA-binding motif"/>
    <property type="match status" value="1"/>
</dbReference>
<comment type="similarity">
    <text evidence="1 6">Belongs to the pseudouridine synthase RsuA family.</text>
</comment>
<dbReference type="Proteomes" id="UP000509597">
    <property type="component" value="Chromosome"/>
</dbReference>
<dbReference type="CDD" id="cd00165">
    <property type="entry name" value="S4"/>
    <property type="match status" value="1"/>
</dbReference>
<comment type="catalytic activity">
    <reaction evidence="3">
        <text>uridine(35) in tRNA(Tyr) = pseudouridine(35) in tRNA(Tyr)</text>
        <dbReference type="Rhea" id="RHEA:60556"/>
        <dbReference type="Rhea" id="RHEA-COMP:15607"/>
        <dbReference type="Rhea" id="RHEA-COMP:15608"/>
        <dbReference type="ChEBI" id="CHEBI:65314"/>
        <dbReference type="ChEBI" id="CHEBI:65315"/>
    </reaction>
</comment>
<dbReference type="AlphaFoldDB" id="A0A7H9BGV0"/>
<accession>A0A7H9BGV0</accession>
<dbReference type="InterPro" id="IPR036986">
    <property type="entry name" value="S4_RNA-bd_sf"/>
</dbReference>
<reference evidence="10 11" key="1">
    <citation type="submission" date="2020-07" db="EMBL/GenBank/DDBJ databases">
        <title>Complete genome sequence of Chitinibacter sp. 2T18.</title>
        <authorList>
            <person name="Bae J.-W."/>
            <person name="Choi J.-W."/>
        </authorList>
    </citation>
    <scope>NUCLEOTIDE SEQUENCE [LARGE SCALE GENOMIC DNA]</scope>
    <source>
        <strain evidence="10 11">2T18</strain>
    </source>
</reference>
<evidence type="ECO:0000256" key="5">
    <source>
        <dbReference type="PROSITE-ProRule" id="PRU00182"/>
    </source>
</evidence>
<dbReference type="Pfam" id="PF01479">
    <property type="entry name" value="S4"/>
    <property type="match status" value="1"/>
</dbReference>
<keyword evidence="2 6" id="KW-0413">Isomerase</keyword>
<dbReference type="GO" id="GO:0003723">
    <property type="term" value="F:RNA binding"/>
    <property type="evidence" value="ECO:0007669"/>
    <property type="project" value="UniProtKB-KW"/>
</dbReference>
<evidence type="ECO:0000256" key="6">
    <source>
        <dbReference type="RuleBase" id="RU003887"/>
    </source>
</evidence>
<dbReference type="GO" id="GO:0160138">
    <property type="term" value="F:23S rRNA pseudouridine(2604) synthase activity"/>
    <property type="evidence" value="ECO:0007669"/>
    <property type="project" value="UniProtKB-EC"/>
</dbReference>
<dbReference type="InterPro" id="IPR000748">
    <property type="entry name" value="PsdUridine_synth_RsuA/RluB/E/F"/>
</dbReference>
<dbReference type="NCBIfam" id="TIGR00093">
    <property type="entry name" value="pseudouridine synthase"/>
    <property type="match status" value="1"/>
</dbReference>
<dbReference type="EMBL" id="CP058627">
    <property type="protein sequence ID" value="QLG87486.1"/>
    <property type="molecule type" value="Genomic_DNA"/>
</dbReference>
<dbReference type="PANTHER" id="PTHR47683">
    <property type="entry name" value="PSEUDOURIDINE SYNTHASE FAMILY PROTEIN-RELATED"/>
    <property type="match status" value="1"/>
</dbReference>
<evidence type="ECO:0000313" key="10">
    <source>
        <dbReference type="EMBL" id="QLG87486.1"/>
    </source>
</evidence>
<feature type="domain" description="Pseudouridine synthase RsuA/RluA-like" evidence="8">
    <location>
        <begin position="100"/>
        <end position="234"/>
    </location>
</feature>
<evidence type="ECO:0000259" key="8">
    <source>
        <dbReference type="Pfam" id="PF00849"/>
    </source>
</evidence>
<sequence>MKNRPSNVLQRKSRPSPSRNTNSARGNTNARAGKAHPGVSLARALSKLGYCSRTEGEKLVHAGVVAINGQLCRDPEQRINLEKDQLSVNGIAVAAPQFIYLMLNKPRGLITSASDDQGRETVFSCFSDAQLPHLGPVGRLDKASEGLLLFTNDTRWAARLTDPKSHLDKIYHVQIDQAPSPDLFQALQRGIKLDDGTELAAKKVSLLRSGEKNAWLEITLDEGKNRHIRRLLEAHGIATLRLMRVAIGSLLLGDLAKGQWRELQPEEVKLLS</sequence>
<dbReference type="InterPro" id="IPR042092">
    <property type="entry name" value="PsdUridine_s_RsuA/RluB/E/F_cat"/>
</dbReference>
<keyword evidence="11" id="KW-1185">Reference proteome</keyword>
<dbReference type="InterPro" id="IPR050343">
    <property type="entry name" value="RsuA_PseudoU_synthase"/>
</dbReference>
<gene>
    <name evidence="10" type="ORF">HQ393_04040</name>
</gene>
<comment type="catalytic activity">
    <reaction evidence="4">
        <text>uridine(2604) in 23S rRNA = pseudouridine(2604) in 23S rRNA</text>
        <dbReference type="Rhea" id="RHEA:38875"/>
        <dbReference type="Rhea" id="RHEA-COMP:10093"/>
        <dbReference type="Rhea" id="RHEA-COMP:10094"/>
        <dbReference type="ChEBI" id="CHEBI:65314"/>
        <dbReference type="ChEBI" id="CHEBI:65315"/>
        <dbReference type="EC" id="5.4.99.21"/>
    </reaction>
</comment>
<dbReference type="SUPFAM" id="SSF55120">
    <property type="entry name" value="Pseudouridine synthase"/>
    <property type="match status" value="1"/>
</dbReference>
<dbReference type="PROSITE" id="PS50889">
    <property type="entry name" value="S4"/>
    <property type="match status" value="1"/>
</dbReference>
<keyword evidence="5" id="KW-0694">RNA-binding</keyword>
<feature type="compositionally biased region" description="Polar residues" evidence="7">
    <location>
        <begin position="1"/>
        <end position="30"/>
    </location>
</feature>
<dbReference type="Gene3D" id="3.10.290.10">
    <property type="entry name" value="RNA-binding S4 domain"/>
    <property type="match status" value="1"/>
</dbReference>
<evidence type="ECO:0000259" key="9">
    <source>
        <dbReference type="Pfam" id="PF01479"/>
    </source>
</evidence>
<dbReference type="PANTHER" id="PTHR47683:SF2">
    <property type="entry name" value="RNA-BINDING S4 DOMAIN-CONTAINING PROTEIN"/>
    <property type="match status" value="1"/>
</dbReference>
<organism evidence="10 11">
    <name type="scientific">Chitinibacter bivalviorum</name>
    <dbReference type="NCBI Taxonomy" id="2739434"/>
    <lineage>
        <taxon>Bacteria</taxon>
        <taxon>Pseudomonadati</taxon>
        <taxon>Pseudomonadota</taxon>
        <taxon>Betaproteobacteria</taxon>
        <taxon>Neisseriales</taxon>
        <taxon>Chitinibacteraceae</taxon>
        <taxon>Chitinibacter</taxon>
    </lineage>
</organism>
<evidence type="ECO:0000256" key="4">
    <source>
        <dbReference type="ARBA" id="ARBA00036535"/>
    </source>
</evidence>
<dbReference type="InterPro" id="IPR020094">
    <property type="entry name" value="TruA/RsuA/RluB/E/F_N"/>
</dbReference>
<name>A0A7H9BGV0_9NEIS</name>
<evidence type="ECO:0000256" key="2">
    <source>
        <dbReference type="ARBA" id="ARBA00023235"/>
    </source>
</evidence>
<dbReference type="Pfam" id="PF00849">
    <property type="entry name" value="PseudoU_synth_2"/>
    <property type="match status" value="1"/>
</dbReference>
<dbReference type="RefSeq" id="WP_179357569.1">
    <property type="nucleotide sequence ID" value="NZ_CP058627.1"/>
</dbReference>
<dbReference type="Gene3D" id="3.30.70.580">
    <property type="entry name" value="Pseudouridine synthase I, catalytic domain, N-terminal subdomain"/>
    <property type="match status" value="1"/>
</dbReference>
<dbReference type="InterPro" id="IPR006145">
    <property type="entry name" value="PsdUridine_synth_RsuA/RluA"/>
</dbReference>
<protein>
    <recommendedName>
        <fullName evidence="6">Pseudouridine synthase</fullName>
        <ecNumber evidence="6">5.4.99.-</ecNumber>
    </recommendedName>
</protein>
<proteinExistence type="inferred from homology"/>
<evidence type="ECO:0000256" key="3">
    <source>
        <dbReference type="ARBA" id="ARBA00036390"/>
    </source>
</evidence>
<dbReference type="GO" id="GO:0000455">
    <property type="term" value="P:enzyme-directed rRNA pseudouridine synthesis"/>
    <property type="evidence" value="ECO:0007669"/>
    <property type="project" value="UniProtKB-ARBA"/>
</dbReference>
<dbReference type="InterPro" id="IPR018496">
    <property type="entry name" value="PsdUridine_synth_RsuA/RluB_CS"/>
</dbReference>
<dbReference type="InterPro" id="IPR020103">
    <property type="entry name" value="PsdUridine_synth_cat_dom_sf"/>
</dbReference>
<dbReference type="EC" id="5.4.99.-" evidence="6"/>
<dbReference type="KEGG" id="chiz:HQ393_04040"/>
<dbReference type="PROSITE" id="PS01149">
    <property type="entry name" value="PSI_RSU"/>
    <property type="match status" value="1"/>
</dbReference>
<dbReference type="CDD" id="cd02870">
    <property type="entry name" value="PseudoU_synth_RsuA_like"/>
    <property type="match status" value="1"/>
</dbReference>
<evidence type="ECO:0000256" key="7">
    <source>
        <dbReference type="SAM" id="MobiDB-lite"/>
    </source>
</evidence>
<dbReference type="InterPro" id="IPR002942">
    <property type="entry name" value="S4_RNA-bd"/>
</dbReference>
<dbReference type="SUPFAM" id="SSF55174">
    <property type="entry name" value="Alpha-L RNA-binding motif"/>
    <property type="match status" value="1"/>
</dbReference>